<name>X1JQ39_9ZZZZ</name>
<accession>X1JQ39</accession>
<evidence type="ECO:0000313" key="2">
    <source>
        <dbReference type="EMBL" id="GAH71908.1"/>
    </source>
</evidence>
<evidence type="ECO:0000256" key="1">
    <source>
        <dbReference type="SAM" id="Phobius"/>
    </source>
</evidence>
<comment type="caution">
    <text evidence="2">The sequence shown here is derived from an EMBL/GenBank/DDBJ whole genome shotgun (WGS) entry which is preliminary data.</text>
</comment>
<feature type="non-terminal residue" evidence="2">
    <location>
        <position position="1"/>
    </location>
</feature>
<dbReference type="EMBL" id="BARU01031194">
    <property type="protein sequence ID" value="GAH71908.1"/>
    <property type="molecule type" value="Genomic_DNA"/>
</dbReference>
<gene>
    <name evidence="2" type="ORF">S03H2_49374</name>
</gene>
<keyword evidence="1" id="KW-0812">Transmembrane</keyword>
<dbReference type="AlphaFoldDB" id="X1JQ39"/>
<proteinExistence type="predicted"/>
<organism evidence="2">
    <name type="scientific">marine sediment metagenome</name>
    <dbReference type="NCBI Taxonomy" id="412755"/>
    <lineage>
        <taxon>unclassified sequences</taxon>
        <taxon>metagenomes</taxon>
        <taxon>ecological metagenomes</taxon>
    </lineage>
</organism>
<feature type="transmembrane region" description="Helical" evidence="1">
    <location>
        <begin position="28"/>
        <end position="46"/>
    </location>
</feature>
<keyword evidence="1" id="KW-1133">Transmembrane helix</keyword>
<sequence>TALNDVGEGEAIAAYEVTIPKETEESPGFETLIAMLALLIIAPIAYQKARNNSRRFER</sequence>
<keyword evidence="1" id="KW-0472">Membrane</keyword>
<protein>
    <submittedName>
        <fullName evidence="2">Uncharacterized protein</fullName>
    </submittedName>
</protein>
<reference evidence="2" key="1">
    <citation type="journal article" date="2014" name="Front. Microbiol.">
        <title>High frequency of phylogenetically diverse reductive dehalogenase-homologous genes in deep subseafloor sedimentary metagenomes.</title>
        <authorList>
            <person name="Kawai M."/>
            <person name="Futagami T."/>
            <person name="Toyoda A."/>
            <person name="Takaki Y."/>
            <person name="Nishi S."/>
            <person name="Hori S."/>
            <person name="Arai W."/>
            <person name="Tsubouchi T."/>
            <person name="Morono Y."/>
            <person name="Uchiyama I."/>
            <person name="Ito T."/>
            <person name="Fujiyama A."/>
            <person name="Inagaki F."/>
            <person name="Takami H."/>
        </authorList>
    </citation>
    <scope>NUCLEOTIDE SEQUENCE</scope>
    <source>
        <strain evidence="2">Expedition CK06-06</strain>
    </source>
</reference>